<keyword evidence="4" id="KW-1185">Reference proteome</keyword>
<dbReference type="Pfam" id="PF08711">
    <property type="entry name" value="Med26"/>
    <property type="match status" value="1"/>
</dbReference>
<dbReference type="InterPro" id="IPR035441">
    <property type="entry name" value="TFIIS/LEDGF_dom_sf"/>
</dbReference>
<evidence type="ECO:0000259" key="2">
    <source>
        <dbReference type="PROSITE" id="PS50812"/>
    </source>
</evidence>
<feature type="compositionally biased region" description="Acidic residues" evidence="1">
    <location>
        <begin position="192"/>
        <end position="202"/>
    </location>
</feature>
<organism evidence="3 4">
    <name type="scientific">Pseudomicrostroma glucosiphilum</name>
    <dbReference type="NCBI Taxonomy" id="1684307"/>
    <lineage>
        <taxon>Eukaryota</taxon>
        <taxon>Fungi</taxon>
        <taxon>Dikarya</taxon>
        <taxon>Basidiomycota</taxon>
        <taxon>Ustilaginomycotina</taxon>
        <taxon>Exobasidiomycetes</taxon>
        <taxon>Microstromatales</taxon>
        <taxon>Microstromatales incertae sedis</taxon>
        <taxon>Pseudomicrostroma</taxon>
    </lineage>
</organism>
<dbReference type="RefSeq" id="XP_025349550.1">
    <property type="nucleotide sequence ID" value="XM_025489298.1"/>
</dbReference>
<dbReference type="InterPro" id="IPR017923">
    <property type="entry name" value="TFIIS_N"/>
</dbReference>
<dbReference type="Proteomes" id="UP000245942">
    <property type="component" value="Unassembled WGS sequence"/>
</dbReference>
<evidence type="ECO:0000313" key="3">
    <source>
        <dbReference type="EMBL" id="PWN22390.1"/>
    </source>
</evidence>
<gene>
    <name evidence="3" type="ORF">BCV69DRAFT_142638</name>
</gene>
<sequence length="350" mass="37555">MAGPSSKKGKDSSGSSGHKFQVGDVVLAKIKGFPAWPGVLVGEDQVPEVVLSEKPKNTFIIRFFPKADYHFPKASDLTLLTRAECKAYAEDTHRKDGELKAAYKIGADPDDWISETDAVVREAEKARKEALLEEEENEDQLAEDDEEPKPKKPASKKRSAAPAKPSSSAATKKAKTEAKDAKGAAPRKSVGGDDEGDDAELDEATKKVKGWRHALQRAFLPKGRDPTEQDVQGQDETFTTVENADITSDQLKATKIGKVMRKIISLEHIPTDDVHHFKERAEALINKWSSVSQPSAAPESAAEKKPAVDGDASVTKAEAGAETNGNGDADVGDLTEIADTTAAPVTNGSD</sequence>
<feature type="domain" description="PWWP" evidence="2">
    <location>
        <begin position="22"/>
        <end position="83"/>
    </location>
</feature>
<accession>A0A316UAY9</accession>
<proteinExistence type="predicted"/>
<dbReference type="Gene3D" id="1.20.930.10">
    <property type="entry name" value="Conserved domain common to transcription factors TFIIS, elongin A, CRSP70"/>
    <property type="match status" value="1"/>
</dbReference>
<feature type="compositionally biased region" description="Low complexity" evidence="1">
    <location>
        <begin position="160"/>
        <end position="171"/>
    </location>
</feature>
<dbReference type="EMBL" id="KZ819323">
    <property type="protein sequence ID" value="PWN22390.1"/>
    <property type="molecule type" value="Genomic_DNA"/>
</dbReference>
<evidence type="ECO:0000313" key="4">
    <source>
        <dbReference type="Proteomes" id="UP000245942"/>
    </source>
</evidence>
<protein>
    <recommendedName>
        <fullName evidence="2">PWWP domain-containing protein</fullName>
    </recommendedName>
</protein>
<dbReference type="SUPFAM" id="SSF47676">
    <property type="entry name" value="Conserved domain common to transcription factors TFIIS, elongin A, CRSP70"/>
    <property type="match status" value="1"/>
</dbReference>
<dbReference type="InterPro" id="IPR000313">
    <property type="entry name" value="PWWP_dom"/>
</dbReference>
<dbReference type="Pfam" id="PF00855">
    <property type="entry name" value="PWWP"/>
    <property type="match status" value="1"/>
</dbReference>
<dbReference type="Gene3D" id="2.30.30.140">
    <property type="match status" value="1"/>
</dbReference>
<dbReference type="GeneID" id="37011032"/>
<dbReference type="SMART" id="SM00293">
    <property type="entry name" value="PWWP"/>
    <property type="match status" value="1"/>
</dbReference>
<dbReference type="OrthoDB" id="62853at2759"/>
<evidence type="ECO:0000256" key="1">
    <source>
        <dbReference type="SAM" id="MobiDB-lite"/>
    </source>
</evidence>
<reference evidence="3 4" key="1">
    <citation type="journal article" date="2018" name="Mol. Biol. Evol.">
        <title>Broad Genomic Sampling Reveals a Smut Pathogenic Ancestry of the Fungal Clade Ustilaginomycotina.</title>
        <authorList>
            <person name="Kijpornyongpan T."/>
            <person name="Mondo S.J."/>
            <person name="Barry K."/>
            <person name="Sandor L."/>
            <person name="Lee J."/>
            <person name="Lipzen A."/>
            <person name="Pangilinan J."/>
            <person name="LaButti K."/>
            <person name="Hainaut M."/>
            <person name="Henrissat B."/>
            <person name="Grigoriev I.V."/>
            <person name="Spatafora J.W."/>
            <person name="Aime M.C."/>
        </authorList>
    </citation>
    <scope>NUCLEOTIDE SEQUENCE [LARGE SCALE GENOMIC DNA]</scope>
    <source>
        <strain evidence="3 4">MCA 4718</strain>
    </source>
</reference>
<dbReference type="SUPFAM" id="SSF63748">
    <property type="entry name" value="Tudor/PWWP/MBT"/>
    <property type="match status" value="1"/>
</dbReference>
<dbReference type="PROSITE" id="PS50812">
    <property type="entry name" value="PWWP"/>
    <property type="match status" value="1"/>
</dbReference>
<feature type="region of interest" description="Disordered" evidence="1">
    <location>
        <begin position="127"/>
        <end position="211"/>
    </location>
</feature>
<dbReference type="AlphaFoldDB" id="A0A316UAY9"/>
<name>A0A316UAY9_9BASI</name>
<feature type="compositionally biased region" description="Low complexity" evidence="1">
    <location>
        <begin position="289"/>
        <end position="300"/>
    </location>
</feature>
<feature type="region of interest" description="Disordered" evidence="1">
    <location>
        <begin position="289"/>
        <end position="350"/>
    </location>
</feature>
<dbReference type="STRING" id="1684307.A0A316UAY9"/>
<feature type="compositionally biased region" description="Acidic residues" evidence="1">
    <location>
        <begin position="132"/>
        <end position="147"/>
    </location>
</feature>